<dbReference type="SMART" id="SM00184">
    <property type="entry name" value="RING"/>
    <property type="match status" value="1"/>
</dbReference>
<dbReference type="Pfam" id="PF13639">
    <property type="entry name" value="zf-RING_2"/>
    <property type="match status" value="1"/>
</dbReference>
<evidence type="ECO:0000313" key="6">
    <source>
        <dbReference type="WBParaSite" id="ACRNAN_scaffold6335.g24473.t1"/>
    </source>
</evidence>
<dbReference type="Pfam" id="PF12150">
    <property type="entry name" value="MFP2b"/>
    <property type="match status" value="1"/>
</dbReference>
<dbReference type="Gene3D" id="3.30.40.10">
    <property type="entry name" value="Zinc/RING finger domain, C3HC4 (zinc finger)"/>
    <property type="match status" value="1"/>
</dbReference>
<proteinExistence type="predicted"/>
<keyword evidence="2" id="KW-0862">Zinc</keyword>
<dbReference type="InterPro" id="IPR021010">
    <property type="entry name" value="Cytosolic_motility_protein"/>
</dbReference>
<evidence type="ECO:0000256" key="2">
    <source>
        <dbReference type="ARBA" id="ARBA00022833"/>
    </source>
</evidence>
<evidence type="ECO:0000259" key="4">
    <source>
        <dbReference type="PROSITE" id="PS50089"/>
    </source>
</evidence>
<accession>A0A914E7T4</accession>
<dbReference type="Proteomes" id="UP000887540">
    <property type="component" value="Unplaced"/>
</dbReference>
<reference evidence="6" key="1">
    <citation type="submission" date="2022-11" db="UniProtKB">
        <authorList>
            <consortium name="WormBaseParasite"/>
        </authorList>
    </citation>
    <scope>IDENTIFICATION</scope>
</reference>
<feature type="domain" description="RING-type" evidence="4">
    <location>
        <begin position="7"/>
        <end position="46"/>
    </location>
</feature>
<protein>
    <submittedName>
        <fullName evidence="6">RING-type domain-containing protein</fullName>
    </submittedName>
</protein>
<dbReference type="WBParaSite" id="ACRNAN_scaffold6335.g24473.t1">
    <property type="protein sequence ID" value="ACRNAN_scaffold6335.g24473.t1"/>
    <property type="gene ID" value="ACRNAN_scaffold6335.g24473"/>
</dbReference>
<dbReference type="InterPro" id="IPR001841">
    <property type="entry name" value="Znf_RING"/>
</dbReference>
<evidence type="ECO:0000313" key="5">
    <source>
        <dbReference type="Proteomes" id="UP000887540"/>
    </source>
</evidence>
<keyword evidence="1 3" id="KW-0863">Zinc-finger</keyword>
<dbReference type="SUPFAM" id="SSF57850">
    <property type="entry name" value="RING/U-box"/>
    <property type="match status" value="1"/>
</dbReference>
<dbReference type="InterPro" id="IPR013083">
    <property type="entry name" value="Znf_RING/FYVE/PHD"/>
</dbReference>
<dbReference type="SUPFAM" id="SSF141739">
    <property type="entry name" value="MFPT repeat-like"/>
    <property type="match status" value="1"/>
</dbReference>
<keyword evidence="5" id="KW-1185">Reference proteome</keyword>
<evidence type="ECO:0000256" key="1">
    <source>
        <dbReference type="ARBA" id="ARBA00022771"/>
    </source>
</evidence>
<dbReference type="AlphaFoldDB" id="A0A914E7T4"/>
<name>A0A914E7T4_9BILA</name>
<keyword evidence="1 3" id="KW-0479">Metal-binding</keyword>
<evidence type="ECO:0000256" key="3">
    <source>
        <dbReference type="PROSITE-ProRule" id="PRU00175"/>
    </source>
</evidence>
<organism evidence="5 6">
    <name type="scientific">Acrobeloides nanus</name>
    <dbReference type="NCBI Taxonomy" id="290746"/>
    <lineage>
        <taxon>Eukaryota</taxon>
        <taxon>Metazoa</taxon>
        <taxon>Ecdysozoa</taxon>
        <taxon>Nematoda</taxon>
        <taxon>Chromadorea</taxon>
        <taxon>Rhabditida</taxon>
        <taxon>Tylenchina</taxon>
        <taxon>Cephalobomorpha</taxon>
        <taxon>Cephaloboidea</taxon>
        <taxon>Cephalobidae</taxon>
        <taxon>Acrobeloides</taxon>
    </lineage>
</organism>
<dbReference type="PROSITE" id="PS50089">
    <property type="entry name" value="ZF_RING_2"/>
    <property type="match status" value="1"/>
</dbReference>
<sequence length="210" mass="23421">MANFHKCVICTEDLKNNLCTTRCGHLAHMDCALQWITQSRTCPTCRQPVDGNHLIRIYADSEVNAVRAPCIGGDITTQNSHVALWIKNGEAVFGRAYSKNGYVEAWFPWGSKEWYSNKCGQFSILTNPNGRANYQWVTPKQANSSEMRKVCAGEYCPAIVSNIAQIKGGTLLGKACPNKGTAWTCYGGKELYHNNCQYNNQTTLLVERKS</sequence>
<dbReference type="GO" id="GO:0008270">
    <property type="term" value="F:zinc ion binding"/>
    <property type="evidence" value="ECO:0007669"/>
    <property type="project" value="UniProtKB-KW"/>
</dbReference>